<evidence type="ECO:0000259" key="6">
    <source>
        <dbReference type="Pfam" id="PF12012"/>
    </source>
</evidence>
<dbReference type="EMBL" id="CALNXK010000110">
    <property type="protein sequence ID" value="CAH3158263.1"/>
    <property type="molecule type" value="Genomic_DNA"/>
</dbReference>
<organism evidence="7 8">
    <name type="scientific">Porites lobata</name>
    <dbReference type="NCBI Taxonomy" id="104759"/>
    <lineage>
        <taxon>Eukaryota</taxon>
        <taxon>Metazoa</taxon>
        <taxon>Cnidaria</taxon>
        <taxon>Anthozoa</taxon>
        <taxon>Hexacorallia</taxon>
        <taxon>Scleractinia</taxon>
        <taxon>Fungiina</taxon>
        <taxon>Poritidae</taxon>
        <taxon>Porites</taxon>
    </lineage>
</organism>
<feature type="region of interest" description="Disordered" evidence="5">
    <location>
        <begin position="379"/>
        <end position="402"/>
    </location>
</feature>
<dbReference type="Pfam" id="PF12012">
    <property type="entry name" value="DUF3504"/>
    <property type="match status" value="1"/>
</dbReference>
<keyword evidence="2" id="KW-0597">Phosphoprotein</keyword>
<keyword evidence="1" id="KW-1017">Isopeptide bond</keyword>
<evidence type="ECO:0000256" key="3">
    <source>
        <dbReference type="ARBA" id="ARBA00022843"/>
    </source>
</evidence>
<dbReference type="SUPFAM" id="SSF56349">
    <property type="entry name" value="DNA breaking-rejoining enzymes"/>
    <property type="match status" value="1"/>
</dbReference>
<dbReference type="InterPro" id="IPR021893">
    <property type="entry name" value="ZMYM2-like_C"/>
</dbReference>
<dbReference type="InterPro" id="IPR011010">
    <property type="entry name" value="DNA_brk_join_enz"/>
</dbReference>
<accession>A0ABN8Q9F9</accession>
<dbReference type="InterPro" id="IPR042838">
    <property type="entry name" value="KIAA1958"/>
</dbReference>
<sequence>MHSAIERYLKEKNYPLSIVRSREFHNSQEILHAKAISLRQQRKGKRPNKSQPLTSEEESSLWLKGQLRDFSGKVLTNVNFKNLTEQLGFRGRQEHYDAYVEDFVIRQQEDGSEVVEFLEGPTKTRSGDLTISRRTTPQVMYSTDGGKTDPVRLFKLWLSKRPDGMKDKGPLYLSVINRPKSNDIWYTKIRMGENTIGNIMKSMASCLKTNKKLTNHSMRKTLVSKLKKSGQPRNVICEITGHARESSLDDYDEIDENQRKELSHIISGFKEVPNENGPNDVSNQNSTAAKAPTIQNTVQKPVLHQRAPLVPINRAQQQGQMHQAMEFLNPDFQAAGFAGFPPSCPSQFQYRMAALTCAGNPAASSQNYTGCTFNFFSQENAMPQPQPQKKRRAYIIESDDED</sequence>
<evidence type="ECO:0000313" key="8">
    <source>
        <dbReference type="Proteomes" id="UP001159405"/>
    </source>
</evidence>
<keyword evidence="8" id="KW-1185">Reference proteome</keyword>
<name>A0ABN8Q9F9_9CNID</name>
<evidence type="ECO:0000256" key="5">
    <source>
        <dbReference type="SAM" id="MobiDB-lite"/>
    </source>
</evidence>
<dbReference type="InterPro" id="IPR013762">
    <property type="entry name" value="Integrase-like_cat_sf"/>
</dbReference>
<evidence type="ECO:0000256" key="1">
    <source>
        <dbReference type="ARBA" id="ARBA00022499"/>
    </source>
</evidence>
<evidence type="ECO:0000256" key="4">
    <source>
        <dbReference type="ARBA" id="ARBA00023172"/>
    </source>
</evidence>
<dbReference type="Proteomes" id="UP001159405">
    <property type="component" value="Unassembled WGS sequence"/>
</dbReference>
<protein>
    <recommendedName>
        <fullName evidence="6">ZMYM2-like/QRICH1 C-terminal domain-containing protein</fullName>
    </recommendedName>
</protein>
<gene>
    <name evidence="7" type="ORF">PLOB_00003134</name>
</gene>
<dbReference type="Gene3D" id="1.10.443.10">
    <property type="entry name" value="Intergrase catalytic core"/>
    <property type="match status" value="1"/>
</dbReference>
<dbReference type="PANTHER" id="PTHR46963">
    <property type="entry name" value="SIMILAR TO RIKEN CDNA E130308A19"/>
    <property type="match status" value="1"/>
</dbReference>
<evidence type="ECO:0000313" key="7">
    <source>
        <dbReference type="EMBL" id="CAH3158263.1"/>
    </source>
</evidence>
<comment type="caution">
    <text evidence="7">The sequence shown here is derived from an EMBL/GenBank/DDBJ whole genome shotgun (WGS) entry which is preliminary data.</text>
</comment>
<keyword evidence="3" id="KW-0832">Ubl conjugation</keyword>
<feature type="domain" description="ZMYM2-like/QRICH1 C-terminal" evidence="6">
    <location>
        <begin position="54"/>
        <end position="202"/>
    </location>
</feature>
<dbReference type="PANTHER" id="PTHR46963:SF2">
    <property type="match status" value="1"/>
</dbReference>
<keyword evidence="4" id="KW-0233">DNA recombination</keyword>
<evidence type="ECO:0000256" key="2">
    <source>
        <dbReference type="ARBA" id="ARBA00022553"/>
    </source>
</evidence>
<feature type="region of interest" description="Disordered" evidence="5">
    <location>
        <begin position="38"/>
        <end position="58"/>
    </location>
</feature>
<proteinExistence type="predicted"/>
<reference evidence="7 8" key="1">
    <citation type="submission" date="2022-05" db="EMBL/GenBank/DDBJ databases">
        <authorList>
            <consortium name="Genoscope - CEA"/>
            <person name="William W."/>
        </authorList>
    </citation>
    <scope>NUCLEOTIDE SEQUENCE [LARGE SCALE GENOMIC DNA]</scope>
</reference>